<feature type="region of interest" description="Disordered" evidence="1">
    <location>
        <begin position="1"/>
        <end position="25"/>
    </location>
</feature>
<sequence>MRHSSKQGQVQNYNQSQAKDDQYLAAPQDPYLRLGCASRRLPGTSAGVTYLTPITLPAPELTISTHEEADADSAAHGVSLEALDPVEMETVRCGSLQKRDPRRAPITDYTEDLESLLSLNEEEEGSDSQIFPFTEVQSPLQSHSMSVPSLCVISRENHPSLAKQRPHSHAQAHSSLSSLLGGSTQSLQVDAELGSEFWDNEETTEGHGLHNEESEKPNGLRSLVRSLSFLGKMARNYKISVRFALPRLGSCQLGNFFSDGRIASAHWRSRPSSNSFLPPPSLPCHPPPPPPSPPPPARRSSARDFTGCGLEHGTNLGAEQRI</sequence>
<gene>
    <name evidence="2" type="ORF">C0J50_14103</name>
</gene>
<comment type="caution">
    <text evidence="2">The sequence shown here is derived from an EMBL/GenBank/DDBJ whole genome shotgun (WGS) entry which is preliminary data.</text>
</comment>
<keyword evidence="3" id="KW-1185">Reference proteome</keyword>
<dbReference type="Proteomes" id="UP001205998">
    <property type="component" value="Unassembled WGS sequence"/>
</dbReference>
<proteinExistence type="predicted"/>
<dbReference type="EMBL" id="MU551532">
    <property type="protein sequence ID" value="KAI5626452.1"/>
    <property type="molecule type" value="Genomic_DNA"/>
</dbReference>
<dbReference type="AlphaFoldDB" id="A0AAD5B319"/>
<evidence type="ECO:0000313" key="3">
    <source>
        <dbReference type="Proteomes" id="UP001205998"/>
    </source>
</evidence>
<name>A0AAD5B319_SILAS</name>
<organism evidence="2 3">
    <name type="scientific">Silurus asotus</name>
    <name type="common">Amur catfish</name>
    <name type="synonym">Parasilurus asotus</name>
    <dbReference type="NCBI Taxonomy" id="30991"/>
    <lineage>
        <taxon>Eukaryota</taxon>
        <taxon>Metazoa</taxon>
        <taxon>Chordata</taxon>
        <taxon>Craniata</taxon>
        <taxon>Vertebrata</taxon>
        <taxon>Euteleostomi</taxon>
        <taxon>Actinopterygii</taxon>
        <taxon>Neopterygii</taxon>
        <taxon>Teleostei</taxon>
        <taxon>Ostariophysi</taxon>
        <taxon>Siluriformes</taxon>
        <taxon>Siluridae</taxon>
        <taxon>Silurus</taxon>
    </lineage>
</organism>
<feature type="compositionally biased region" description="Pro residues" evidence="1">
    <location>
        <begin position="277"/>
        <end position="297"/>
    </location>
</feature>
<feature type="compositionally biased region" description="Polar residues" evidence="1">
    <location>
        <begin position="1"/>
        <end position="17"/>
    </location>
</feature>
<accession>A0AAD5B319</accession>
<evidence type="ECO:0000256" key="1">
    <source>
        <dbReference type="SAM" id="MobiDB-lite"/>
    </source>
</evidence>
<evidence type="ECO:0000313" key="2">
    <source>
        <dbReference type="EMBL" id="KAI5626452.1"/>
    </source>
</evidence>
<reference evidence="2" key="1">
    <citation type="submission" date="2018-07" db="EMBL/GenBank/DDBJ databases">
        <title>Comparative genomics of catfishes provides insights into carnivory and benthic adaptation.</title>
        <authorList>
            <person name="Zhang Y."/>
            <person name="Wang D."/>
            <person name="Peng Z."/>
            <person name="Zheng S."/>
            <person name="Shao F."/>
            <person name="Tao W."/>
        </authorList>
    </citation>
    <scope>NUCLEOTIDE SEQUENCE</scope>
    <source>
        <strain evidence="2">Chongqing</strain>
    </source>
</reference>
<protein>
    <submittedName>
        <fullName evidence="2">Uncharacterized protein</fullName>
    </submittedName>
</protein>
<feature type="region of interest" description="Disordered" evidence="1">
    <location>
        <begin position="269"/>
        <end position="322"/>
    </location>
</feature>